<name>A0A1J4JK97_9EUKA</name>
<dbReference type="AlphaFoldDB" id="A0A1J4JK97"/>
<keyword evidence="2" id="KW-1185">Reference proteome</keyword>
<proteinExistence type="predicted"/>
<sequence>MIGARRKLIPFEKNFINTNERIQFAIEVEKPSAVPKVVENLRNALLGFDLHIEGDYLVHRKNAIEVNKMPSSVQSCLEAATFVDSEVPLDYSERLCSISANDRFIGVSVSHMIYDGGFFLTLYDKLFESSIFRTSEPLPLTTYDIFQDTFSNLPPKLENEPNTTTVLNWSHKPDPNVSPTENCKYLAIETPADECLFLKNKFGLTEYYWTMIPLSVMAMNGKIQEFGIASCVDLRQEMKNKEFSHTVSNNFIEINLPLKGTNPNHSIRQIGKMFREKFNEYKSTGQFYHTFNLMNGGFPSLSEPVAMCGISNVGRFLLKPPIVDCWIQQTMRCKCVESFAPFIGFSKNKYGRNTLVTRFQQPQSVINDEDAKILLESVVYSLKEIHPDMTVQEAFDNLRKFQSKIRIMSKTTF</sequence>
<gene>
    <name evidence="1" type="ORF">TRFO_36097</name>
</gene>
<dbReference type="Proteomes" id="UP000179807">
    <property type="component" value="Unassembled WGS sequence"/>
</dbReference>
<dbReference type="GeneID" id="94845333"/>
<organism evidence="1 2">
    <name type="scientific">Tritrichomonas foetus</name>
    <dbReference type="NCBI Taxonomy" id="1144522"/>
    <lineage>
        <taxon>Eukaryota</taxon>
        <taxon>Metamonada</taxon>
        <taxon>Parabasalia</taxon>
        <taxon>Tritrichomonadida</taxon>
        <taxon>Tritrichomonadidae</taxon>
        <taxon>Tritrichomonas</taxon>
    </lineage>
</organism>
<evidence type="ECO:0000313" key="1">
    <source>
        <dbReference type="EMBL" id="OHS97668.1"/>
    </source>
</evidence>
<evidence type="ECO:0000313" key="2">
    <source>
        <dbReference type="Proteomes" id="UP000179807"/>
    </source>
</evidence>
<accession>A0A1J4JK97</accession>
<comment type="caution">
    <text evidence="1">The sequence shown here is derived from an EMBL/GenBank/DDBJ whole genome shotgun (WGS) entry which is preliminary data.</text>
</comment>
<protein>
    <recommendedName>
        <fullName evidence="3">Condensation domain-containing protein</fullName>
    </recommendedName>
</protein>
<dbReference type="RefSeq" id="XP_068350805.1">
    <property type="nucleotide sequence ID" value="XM_068510629.1"/>
</dbReference>
<reference evidence="1" key="1">
    <citation type="submission" date="2016-10" db="EMBL/GenBank/DDBJ databases">
        <authorList>
            <person name="Benchimol M."/>
            <person name="Almeida L.G."/>
            <person name="Vasconcelos A.T."/>
            <person name="Perreira-Neves A."/>
            <person name="Rosa I.A."/>
            <person name="Tasca T."/>
            <person name="Bogo M.R."/>
            <person name="de Souza W."/>
        </authorList>
    </citation>
    <scope>NUCLEOTIDE SEQUENCE [LARGE SCALE GENOMIC DNA]</scope>
    <source>
        <strain evidence="1">K</strain>
    </source>
</reference>
<dbReference type="EMBL" id="MLAK01001102">
    <property type="protein sequence ID" value="OHS97668.1"/>
    <property type="molecule type" value="Genomic_DNA"/>
</dbReference>
<dbReference type="VEuPathDB" id="TrichDB:TRFO_36097"/>
<evidence type="ECO:0008006" key="3">
    <source>
        <dbReference type="Google" id="ProtNLM"/>
    </source>
</evidence>